<accession>A0A1S4BN11</accession>
<reference evidence="1" key="1">
    <citation type="submission" date="2025-08" db="UniProtKB">
        <authorList>
            <consortium name="RefSeq"/>
        </authorList>
    </citation>
    <scope>IDENTIFICATION</scope>
</reference>
<dbReference type="KEGG" id="nta:107810042"/>
<dbReference type="OrthoDB" id="1688190at2759"/>
<evidence type="ECO:0000313" key="1">
    <source>
        <dbReference type="RefSeq" id="XP_016490256.1"/>
    </source>
</evidence>
<dbReference type="CDD" id="cd09272">
    <property type="entry name" value="RNase_HI_RT_Ty1"/>
    <property type="match status" value="1"/>
</dbReference>
<sequence length="260" mass="29153">MHQNKYTSNLLDELKCSHLSAAATHLDPSIKLFIDQGDLLPDPSLYRRLVGKLNFLQYTKPALFSSAFKSVPTVSQGPAYDGWFTCFEILNVCPTQGILLTNSPNLSLIAFSDSDWATGTFSRRSVTSYFITLGGCPISWKSKKQPTISLSSAEAEYRVLRKVVAEISWLVRLLNDLDLSITTHVPVFCDSQAALHIAKNLIFHKRIKHIEVDCHYVRDCLSYGLVSLQFMHSFDQLTDIMTKALYGPLHHTILGKPGVF</sequence>
<dbReference type="SUPFAM" id="SSF56672">
    <property type="entry name" value="DNA/RNA polymerases"/>
    <property type="match status" value="1"/>
</dbReference>
<organism evidence="1">
    <name type="scientific">Nicotiana tabacum</name>
    <name type="common">Common tobacco</name>
    <dbReference type="NCBI Taxonomy" id="4097"/>
    <lineage>
        <taxon>Eukaryota</taxon>
        <taxon>Viridiplantae</taxon>
        <taxon>Streptophyta</taxon>
        <taxon>Embryophyta</taxon>
        <taxon>Tracheophyta</taxon>
        <taxon>Spermatophyta</taxon>
        <taxon>Magnoliopsida</taxon>
        <taxon>eudicotyledons</taxon>
        <taxon>Gunneridae</taxon>
        <taxon>Pentapetalae</taxon>
        <taxon>asterids</taxon>
        <taxon>lamiids</taxon>
        <taxon>Solanales</taxon>
        <taxon>Solanaceae</taxon>
        <taxon>Nicotianoideae</taxon>
        <taxon>Nicotianeae</taxon>
        <taxon>Nicotiana</taxon>
    </lineage>
</organism>
<gene>
    <name evidence="1" type="primary">LOC107810042</name>
</gene>
<dbReference type="AlphaFoldDB" id="A0A1S4BN11"/>
<dbReference type="InterPro" id="IPR043502">
    <property type="entry name" value="DNA/RNA_pol_sf"/>
</dbReference>
<dbReference type="PaxDb" id="4097-A0A1S4BN11"/>
<proteinExistence type="predicted"/>
<name>A0A1S4BN11_TOBAC</name>
<protein>
    <submittedName>
        <fullName evidence="1">Uncharacterized mitochondrial protein AtMg00810-like</fullName>
    </submittedName>
</protein>
<dbReference type="PANTHER" id="PTHR11439:SF470">
    <property type="entry name" value="CYSTEINE-RICH RLK (RECEPTOR-LIKE PROTEIN KINASE) 8"/>
    <property type="match status" value="1"/>
</dbReference>
<dbReference type="STRING" id="4097.A0A1S4BN11"/>
<dbReference type="PANTHER" id="PTHR11439">
    <property type="entry name" value="GAG-POL-RELATED RETROTRANSPOSON"/>
    <property type="match status" value="1"/>
</dbReference>
<dbReference type="RefSeq" id="XP_016490256.1">
    <property type="nucleotide sequence ID" value="XM_016634770.1"/>
</dbReference>